<protein>
    <submittedName>
        <fullName evidence="4">Conserved repeat domain protein</fullName>
    </submittedName>
</protein>
<evidence type="ECO:0000313" key="5">
    <source>
        <dbReference type="Proteomes" id="UP000195667"/>
    </source>
</evidence>
<gene>
    <name evidence="4" type="ORF">CRENPOLYSF1_420006</name>
</gene>
<keyword evidence="2" id="KW-1133">Transmembrane helix</keyword>
<dbReference type="InterPro" id="IPR001434">
    <property type="entry name" value="OmcB-like_DUF11"/>
</dbReference>
<dbReference type="Pfam" id="PF01345">
    <property type="entry name" value="DUF11"/>
    <property type="match status" value="1"/>
</dbReference>
<evidence type="ECO:0000313" key="4">
    <source>
        <dbReference type="EMBL" id="SJM93264.1"/>
    </source>
</evidence>
<dbReference type="Proteomes" id="UP000195667">
    <property type="component" value="Unassembled WGS sequence"/>
</dbReference>
<evidence type="ECO:0000256" key="1">
    <source>
        <dbReference type="SAM" id="MobiDB-lite"/>
    </source>
</evidence>
<dbReference type="EMBL" id="FUKI01000118">
    <property type="protein sequence ID" value="SJM93264.1"/>
    <property type="molecule type" value="Genomic_DNA"/>
</dbReference>
<feature type="domain" description="DUF11" evidence="3">
    <location>
        <begin position="406"/>
        <end position="469"/>
    </location>
</feature>
<dbReference type="InterPro" id="IPR047589">
    <property type="entry name" value="DUF11_rpt"/>
</dbReference>
<dbReference type="OrthoDB" id="9805832at2"/>
<organism evidence="4 5">
    <name type="scientific">Crenothrix polyspora</name>
    <dbReference type="NCBI Taxonomy" id="360316"/>
    <lineage>
        <taxon>Bacteria</taxon>
        <taxon>Pseudomonadati</taxon>
        <taxon>Pseudomonadota</taxon>
        <taxon>Gammaproteobacteria</taxon>
        <taxon>Methylococcales</taxon>
        <taxon>Crenotrichaceae</taxon>
        <taxon>Crenothrix</taxon>
    </lineage>
</organism>
<feature type="transmembrane region" description="Helical" evidence="2">
    <location>
        <begin position="22"/>
        <end position="42"/>
    </location>
</feature>
<proteinExistence type="predicted"/>
<keyword evidence="2" id="KW-0812">Transmembrane</keyword>
<dbReference type="Gene3D" id="2.60.40.740">
    <property type="match status" value="1"/>
</dbReference>
<sequence length="1831" mass="198666">MRAITVNAVSPKNRTYVSVWQCIVYLLSWLFCGAYCVSVMAASQDVSVINQAEVSYKVHKNGPQVNEKSGTVSATVLVSETPKISVQKTASAPIAVAGQLNVFDITYKIAVNNTGTVVANYIHLSDNLNCTFHSFDKSPTVAAWEVLKTPKILTGNLLANAAYTGKAACTAEDIAHFGTDNAVQLLDGSKGLLVGESSTVEFTVRITLVPAQLNGLTIENTAVAASLNSDDPKKEVVVVAASSSSSKPRTSPLKPTGVVYNSHTRKPVQGAVVTLTRNTTSCKGPINQDQLRNPFAINYVFNANGSVSMTTKADGSYSFFLNTPKACKYTLSITPPDKSGLVSPSVKIPVTSGIAPSGIVQEQDQPPATNQDTRYYFNLPLGAASNIWHNHIPLDPALQAGHSIFLNKESTKVTAEIGDIAPYTLTMTNATGTALDNVQIRDLLPRGFRLLSGSVQYRINSTAGEGTWKSMPDPAGAPGAPLDFNVTGVNWPDNAIMELTYQLQIGVGVALDKNSINSAYASSGVFNSNQSSWAITVAGGVFSDDAFLVGKVYLEDCDEDKVQGEPDDKKQRSKDTKAQNEKEVGIPDVRLIMEDGTSVITDVEGKYSLYGLSPITHVLKLDTTTLPKEAKLIVLDSRNSGKGDSRFVDLKKGELHKADFAVSSCNADAVVKDVQLRRKTLEAHPAQDGQALIGQRFNANYANNNLVSDPKALPASGVITPTGPQAISALDPAGKNKNLVYQTVMPANLVQSMAAQRLHAEAPNKPLVIPLENILKSLDNKPGFIELKDGDTLPDSVTNIRVKGAMGSSLHLKVNGVDEALGRVGKKSTLADKNLEAWEYIGVSLKPGKNTLLLEVADTFGNVRASQSLTVIAPGHAGSIKMDAPATSIADSKTPVKVTLHLVDDNGVPVTARTQLTLELDNGTWLDKDLVPEEPGLQAFMEGGVAEFTLLPPGNPSDAIVKVIAGNLEQQLKIAFLPELRPLIGAGIIEGVVNFRAGKVNVNAPTAYDAFERELRHISVGGRDVKGSGRAAFFFKGTIKGKYLLTTAYDSDKTTQQRLFRDIQPDKFYPIYGDSSIKGFDAQSTERFYLRVDREKSYVMYGDFTTSDSSPDRRLSQYSRSATGIKGHYESGNISANAWGSHDNLAQKIIEIVPNGTSGPYRVPGMDALYENSEKVEVLVRDQNQPTIILEAKTLSRFVDYSIDLMTHEIFLKAPLSSQDAKFNPRSLRITYESTDGGAAFFKGGVDARVKLTNNIEVGSSYARDDNPEQKMEVMGGTAIVKLGEKTTLIGEVARTHTGKNNSELRAAQSSQRFGNQTNIPSSTLPSYINQNTTGIEGEGWAERLEFRHEGTDLKANAQVTHADKNFNNPTSGFSQGRTEATANAKYKLDAQTSLVAEAIFSKGNAGGGTRMGVTAGIERIFNEMISAEFGMRASRPGNINLQQGVGGLTTQPAGDLLTVRGKLTAKLPWLKGADLSAEAEQDIFDLRKHMFAVGAGYLVNDQTRLYGRYELISSLNSTYALNASQQNNRAVIGVESAYSKNGRVFSEYRIRDAVNSREAQAAMGLRHTWEVADGVRLGGGFETTHAFAGQAGSDSTAITGLAEYTADPRYKLTGSLESRFADSGDSWLNTVGLVYKIDQDWSLLSRHGLSIQENSLDGSALWRMRQQIGVAWRQVDNNRWNALGRYEHRLEEQTGGKLPYHEHSHIVSTHVNYQPREDLIASARYALKWSEQNRTSTLAAKALTHLIYGRVTWDFWKDFDASLQTSAFIDEYALQFSEGIEIGYQVVNDLWASVGYNMQGFDGGDLKGTDYTAQGFYVRARFKFDEALFN</sequence>
<evidence type="ECO:0000256" key="2">
    <source>
        <dbReference type="SAM" id="Phobius"/>
    </source>
</evidence>
<dbReference type="NCBIfam" id="TIGR01451">
    <property type="entry name" value="B_ant_repeat"/>
    <property type="match status" value="1"/>
</dbReference>
<name>A0A1R4HAH4_9GAMM</name>
<keyword evidence="5" id="KW-1185">Reference proteome</keyword>
<evidence type="ECO:0000259" key="3">
    <source>
        <dbReference type="Pfam" id="PF01345"/>
    </source>
</evidence>
<accession>A0A1R4HAH4</accession>
<keyword evidence="2" id="KW-0472">Membrane</keyword>
<feature type="region of interest" description="Disordered" evidence="1">
    <location>
        <begin position="241"/>
        <end position="261"/>
    </location>
</feature>
<reference evidence="5" key="1">
    <citation type="submission" date="2017-02" db="EMBL/GenBank/DDBJ databases">
        <authorList>
            <person name="Daims H."/>
        </authorList>
    </citation>
    <scope>NUCLEOTIDE SEQUENCE [LARGE SCALE GENOMIC DNA]</scope>
</reference>
<feature type="region of interest" description="Disordered" evidence="1">
    <location>
        <begin position="560"/>
        <end position="581"/>
    </location>
</feature>